<accession>A0ABQ8ELQ5</accession>
<name>A0ABQ8ELQ5_BRANA</name>
<evidence type="ECO:0000313" key="2">
    <source>
        <dbReference type="Proteomes" id="UP000824890"/>
    </source>
</evidence>
<dbReference type="EMBL" id="JAGKQM010000001">
    <property type="protein sequence ID" value="KAH0942525.1"/>
    <property type="molecule type" value="Genomic_DNA"/>
</dbReference>
<gene>
    <name evidence="1" type="ORF">HID58_002162</name>
</gene>
<protein>
    <submittedName>
        <fullName evidence="1">Uncharacterized protein</fullName>
    </submittedName>
</protein>
<organism evidence="1 2">
    <name type="scientific">Brassica napus</name>
    <name type="common">Rape</name>
    <dbReference type="NCBI Taxonomy" id="3708"/>
    <lineage>
        <taxon>Eukaryota</taxon>
        <taxon>Viridiplantae</taxon>
        <taxon>Streptophyta</taxon>
        <taxon>Embryophyta</taxon>
        <taxon>Tracheophyta</taxon>
        <taxon>Spermatophyta</taxon>
        <taxon>Magnoliopsida</taxon>
        <taxon>eudicotyledons</taxon>
        <taxon>Gunneridae</taxon>
        <taxon>Pentapetalae</taxon>
        <taxon>rosids</taxon>
        <taxon>malvids</taxon>
        <taxon>Brassicales</taxon>
        <taxon>Brassicaceae</taxon>
        <taxon>Brassiceae</taxon>
        <taxon>Brassica</taxon>
    </lineage>
</organism>
<dbReference type="Proteomes" id="UP000824890">
    <property type="component" value="Unassembled WGS sequence"/>
</dbReference>
<proteinExistence type="predicted"/>
<keyword evidence="2" id="KW-1185">Reference proteome</keyword>
<comment type="caution">
    <text evidence="1">The sequence shown here is derived from an EMBL/GenBank/DDBJ whole genome shotgun (WGS) entry which is preliminary data.</text>
</comment>
<evidence type="ECO:0000313" key="1">
    <source>
        <dbReference type="EMBL" id="KAH0942525.1"/>
    </source>
</evidence>
<reference evidence="1 2" key="1">
    <citation type="submission" date="2021-05" db="EMBL/GenBank/DDBJ databases">
        <title>Genome Assembly of Synthetic Allotetraploid Brassica napus Reveals Homoeologous Exchanges between Subgenomes.</title>
        <authorList>
            <person name="Davis J.T."/>
        </authorList>
    </citation>
    <scope>NUCLEOTIDE SEQUENCE [LARGE SCALE GENOMIC DNA]</scope>
    <source>
        <strain evidence="2">cv. Da-Ae</strain>
        <tissue evidence="1">Seedling</tissue>
    </source>
</reference>
<sequence length="68" mass="7508">MIILRSPTNSLIHGRFNPQSTAHFFGVYNSPGGSQGSEPDKLRSICAKKAANSIPQGMFLMEYFFVTI</sequence>